<feature type="compositionally biased region" description="Low complexity" evidence="1">
    <location>
        <begin position="274"/>
        <end position="306"/>
    </location>
</feature>
<gene>
    <name evidence="4" type="primary">Contig3392.g3631</name>
    <name evidence="4" type="ORF">STYLEM_16295</name>
</gene>
<feature type="region of interest" description="Disordered" evidence="1">
    <location>
        <begin position="366"/>
        <end position="387"/>
    </location>
</feature>
<evidence type="ECO:0000313" key="4">
    <source>
        <dbReference type="EMBL" id="CDW87192.1"/>
    </source>
</evidence>
<feature type="compositionally biased region" description="Basic residues" evidence="1">
    <location>
        <begin position="257"/>
        <end position="273"/>
    </location>
</feature>
<evidence type="ECO:0000256" key="1">
    <source>
        <dbReference type="SAM" id="MobiDB-lite"/>
    </source>
</evidence>
<dbReference type="Proteomes" id="UP000039865">
    <property type="component" value="Unassembled WGS sequence"/>
</dbReference>
<dbReference type="EMBL" id="CCKQ01015381">
    <property type="protein sequence ID" value="CDW87192.1"/>
    <property type="molecule type" value="Genomic_DNA"/>
</dbReference>
<name>A0A078B1H9_STYLE</name>
<sequence>MRSHILFTTALILVSSSLLILSSSQIAEDVMTISDSNSILQLAQTQLLEDSLQSELSLIDSTATPNLVDDSLQNGMEANTTARNNSKQRYSRKNSTRSTYRQYSYKENSSSQSEGAERLNGVDDQQNLKSSYRGSSFGRYSSSKSYFGYSGYRSSYNNYYGGGPSVIIIGGYYNQHYGYSDSSDVLCNNKTCQFCCVKGECKSDTFCQRIAPKGLDAVDVIILIMILLSCCGCCFAIFRYIKRRYHHGVHEPFNHSFHSHSSHHSHSHHHQAHQVHQQQQFYVPPTHDGTQPPQQQQYNPINGYPQEGQTQLQGGYPVVDQNLQQQQMQYPPMSYPPMTQAYPNSDFQQTNQLPIQNQFDQNSNLQAQETHQQQYYVPPTQQQQTPQ</sequence>
<feature type="transmembrane region" description="Helical" evidence="2">
    <location>
        <begin position="217"/>
        <end position="238"/>
    </location>
</feature>
<proteinExistence type="predicted"/>
<feature type="chain" id="PRO_5001729746" evidence="3">
    <location>
        <begin position="28"/>
        <end position="387"/>
    </location>
</feature>
<feature type="compositionally biased region" description="Polar residues" evidence="1">
    <location>
        <begin position="96"/>
        <end position="114"/>
    </location>
</feature>
<reference evidence="4 5" key="1">
    <citation type="submission" date="2014-06" db="EMBL/GenBank/DDBJ databases">
        <authorList>
            <person name="Swart Estienne"/>
        </authorList>
    </citation>
    <scope>NUCLEOTIDE SEQUENCE [LARGE SCALE GENOMIC DNA]</scope>
    <source>
        <strain evidence="4 5">130c</strain>
    </source>
</reference>
<keyword evidence="3" id="KW-0732">Signal</keyword>
<keyword evidence="2" id="KW-1133">Transmembrane helix</keyword>
<evidence type="ECO:0000256" key="2">
    <source>
        <dbReference type="SAM" id="Phobius"/>
    </source>
</evidence>
<organism evidence="4 5">
    <name type="scientific">Stylonychia lemnae</name>
    <name type="common">Ciliate</name>
    <dbReference type="NCBI Taxonomy" id="5949"/>
    <lineage>
        <taxon>Eukaryota</taxon>
        <taxon>Sar</taxon>
        <taxon>Alveolata</taxon>
        <taxon>Ciliophora</taxon>
        <taxon>Intramacronucleata</taxon>
        <taxon>Spirotrichea</taxon>
        <taxon>Stichotrichia</taxon>
        <taxon>Sporadotrichida</taxon>
        <taxon>Oxytrichidae</taxon>
        <taxon>Stylonychinae</taxon>
        <taxon>Stylonychia</taxon>
    </lineage>
</organism>
<accession>A0A078B1H9</accession>
<feature type="region of interest" description="Disordered" evidence="1">
    <location>
        <begin position="256"/>
        <end position="313"/>
    </location>
</feature>
<feature type="compositionally biased region" description="Low complexity" evidence="1">
    <location>
        <begin position="372"/>
        <end position="387"/>
    </location>
</feature>
<feature type="region of interest" description="Disordered" evidence="1">
    <location>
        <begin position="82"/>
        <end position="128"/>
    </location>
</feature>
<evidence type="ECO:0000256" key="3">
    <source>
        <dbReference type="SAM" id="SignalP"/>
    </source>
</evidence>
<dbReference type="AlphaFoldDB" id="A0A078B1H9"/>
<dbReference type="InParanoid" id="A0A078B1H9"/>
<protein>
    <submittedName>
        <fullName evidence="4">Uncharacterized protein</fullName>
    </submittedName>
</protein>
<evidence type="ECO:0000313" key="5">
    <source>
        <dbReference type="Proteomes" id="UP000039865"/>
    </source>
</evidence>
<feature type="signal peptide" evidence="3">
    <location>
        <begin position="1"/>
        <end position="27"/>
    </location>
</feature>
<keyword evidence="2" id="KW-0472">Membrane</keyword>
<keyword evidence="5" id="KW-1185">Reference proteome</keyword>
<keyword evidence="2" id="KW-0812">Transmembrane</keyword>